<dbReference type="InterPro" id="IPR017927">
    <property type="entry name" value="FAD-bd_FR_type"/>
</dbReference>
<dbReference type="EMBL" id="CYHB01000003">
    <property type="protein sequence ID" value="CUA85957.1"/>
    <property type="molecule type" value="Genomic_DNA"/>
</dbReference>
<evidence type="ECO:0000256" key="5">
    <source>
        <dbReference type="ARBA" id="ARBA00023075"/>
    </source>
</evidence>
<gene>
    <name evidence="9" type="ORF">Ga0061064_1369</name>
</gene>
<reference evidence="10" key="1">
    <citation type="submission" date="2015-08" db="EMBL/GenBank/DDBJ databases">
        <authorList>
            <person name="Varghese N."/>
        </authorList>
    </citation>
    <scope>NUCLEOTIDE SEQUENCE [LARGE SCALE GENOMIC DNA]</scope>
    <source>
        <strain evidence="10">DSM 27808</strain>
    </source>
</reference>
<evidence type="ECO:0000256" key="4">
    <source>
        <dbReference type="ARBA" id="ARBA00023004"/>
    </source>
</evidence>
<keyword evidence="4" id="KW-0408">Iron</keyword>
<dbReference type="Proteomes" id="UP000182598">
    <property type="component" value="Unassembled WGS sequence"/>
</dbReference>
<evidence type="ECO:0000256" key="1">
    <source>
        <dbReference type="ARBA" id="ARBA00022448"/>
    </source>
</evidence>
<keyword evidence="10" id="KW-1185">Reference proteome</keyword>
<dbReference type="SUPFAM" id="SSF54292">
    <property type="entry name" value="2Fe-2S ferredoxin-like"/>
    <property type="match status" value="1"/>
</dbReference>
<dbReference type="InterPro" id="IPR001433">
    <property type="entry name" value="OxRdtase_FAD/NAD-bd"/>
</dbReference>
<keyword evidence="2" id="KW-0285">Flavoprotein</keyword>
<dbReference type="AlphaFoldDB" id="A0A0K6H537"/>
<dbReference type="Gene3D" id="3.10.20.30">
    <property type="match status" value="1"/>
</dbReference>
<dbReference type="InterPro" id="IPR017938">
    <property type="entry name" value="Riboflavin_synthase-like_b-brl"/>
</dbReference>
<feature type="domain" description="FAD-binding FR-type" evidence="8">
    <location>
        <begin position="311"/>
        <end position="425"/>
    </location>
</feature>
<evidence type="ECO:0000259" key="8">
    <source>
        <dbReference type="PROSITE" id="PS51384"/>
    </source>
</evidence>
<dbReference type="InterPro" id="IPR005625">
    <property type="entry name" value="PepSY-ass_TM"/>
</dbReference>
<keyword evidence="5 9" id="KW-0830">Ubiquinone</keyword>
<dbReference type="PRINTS" id="PR00406">
    <property type="entry name" value="CYTB5RDTASE"/>
</dbReference>
<dbReference type="InterPro" id="IPR001709">
    <property type="entry name" value="Flavoprot_Pyr_Nucl_cyt_Rdtase"/>
</dbReference>
<dbReference type="GO" id="GO:0016491">
    <property type="term" value="F:oxidoreductase activity"/>
    <property type="evidence" value="ECO:0007669"/>
    <property type="project" value="InterPro"/>
</dbReference>
<dbReference type="RefSeq" id="WP_055439029.1">
    <property type="nucleotide sequence ID" value="NZ_CYHB01000003.1"/>
</dbReference>
<dbReference type="Gene3D" id="3.40.50.80">
    <property type="entry name" value="Nucleotide-binding domain of ferredoxin-NADP reductase (FNR) module"/>
    <property type="match status" value="1"/>
</dbReference>
<dbReference type="Gene3D" id="2.40.30.10">
    <property type="entry name" value="Translation factors"/>
    <property type="match status" value="1"/>
</dbReference>
<dbReference type="PRINTS" id="PR00371">
    <property type="entry name" value="FPNCR"/>
</dbReference>
<keyword evidence="7" id="KW-0812">Transmembrane</keyword>
<dbReference type="InterPro" id="IPR036010">
    <property type="entry name" value="2Fe-2S_ferredoxin-like_sf"/>
</dbReference>
<dbReference type="GO" id="GO:0051536">
    <property type="term" value="F:iron-sulfur cluster binding"/>
    <property type="evidence" value="ECO:0007669"/>
    <property type="project" value="InterPro"/>
</dbReference>
<evidence type="ECO:0000256" key="2">
    <source>
        <dbReference type="ARBA" id="ARBA00022630"/>
    </source>
</evidence>
<keyword evidence="7" id="KW-0472">Membrane</keyword>
<keyword evidence="3" id="KW-0274">FAD</keyword>
<dbReference type="SUPFAM" id="SSF52343">
    <property type="entry name" value="Ferredoxin reductase-like, C-terminal NADP-linked domain"/>
    <property type="match status" value="1"/>
</dbReference>
<dbReference type="InterPro" id="IPR008333">
    <property type="entry name" value="Cbr1-like_FAD-bd_dom"/>
</dbReference>
<evidence type="ECO:0000256" key="6">
    <source>
        <dbReference type="ARBA" id="ARBA00034078"/>
    </source>
</evidence>
<evidence type="ECO:0000256" key="7">
    <source>
        <dbReference type="SAM" id="Phobius"/>
    </source>
</evidence>
<feature type="transmembrane region" description="Helical" evidence="7">
    <location>
        <begin position="12"/>
        <end position="32"/>
    </location>
</feature>
<proteinExistence type="predicted"/>
<dbReference type="InterPro" id="IPR039261">
    <property type="entry name" value="FNR_nucleotide-bd"/>
</dbReference>
<dbReference type="Pfam" id="PF00970">
    <property type="entry name" value="FAD_binding_6"/>
    <property type="match status" value="1"/>
</dbReference>
<feature type="transmembrane region" description="Helical" evidence="7">
    <location>
        <begin position="200"/>
        <end position="221"/>
    </location>
</feature>
<dbReference type="Pfam" id="PF00111">
    <property type="entry name" value="Fer2"/>
    <property type="match status" value="1"/>
</dbReference>
<dbReference type="InterPro" id="IPR012675">
    <property type="entry name" value="Beta-grasp_dom_sf"/>
</dbReference>
<name>A0A0K6H537_9GAMM</name>
<protein>
    <submittedName>
        <fullName evidence="9">Na+-transporting NADH:ubiquinone oxidoreductase, subunit NqrF</fullName>
    </submittedName>
</protein>
<keyword evidence="1" id="KW-0813">Transport</keyword>
<dbReference type="PANTHER" id="PTHR43644:SF1">
    <property type="entry name" value="NAD(P)H-FLAVIN REDUCTASE"/>
    <property type="match status" value="1"/>
</dbReference>
<dbReference type="PANTHER" id="PTHR43644">
    <property type="entry name" value="NA(+)-TRANSLOCATING NADH-QUINONE REDUCTASE SUBUNIT"/>
    <property type="match status" value="1"/>
</dbReference>
<dbReference type="SUPFAM" id="SSF63380">
    <property type="entry name" value="Riboflavin synthase domain-like"/>
    <property type="match status" value="1"/>
</dbReference>
<organism evidence="9 10">
    <name type="scientific">Pseudidiomarina woesei</name>
    <dbReference type="NCBI Taxonomy" id="1381080"/>
    <lineage>
        <taxon>Bacteria</taxon>
        <taxon>Pseudomonadati</taxon>
        <taxon>Pseudomonadota</taxon>
        <taxon>Gammaproteobacteria</taxon>
        <taxon>Alteromonadales</taxon>
        <taxon>Idiomarinaceae</taxon>
        <taxon>Pseudidiomarina</taxon>
    </lineage>
</organism>
<keyword evidence="7" id="KW-1133">Transmembrane helix</keyword>
<dbReference type="Pfam" id="PF03929">
    <property type="entry name" value="PepSY_TM"/>
    <property type="match status" value="1"/>
</dbReference>
<dbReference type="OrthoDB" id="9806195at2"/>
<comment type="cofactor">
    <cofactor evidence="6">
        <name>[2Fe-2S] cluster</name>
        <dbReference type="ChEBI" id="CHEBI:190135"/>
    </cofactor>
</comment>
<evidence type="ECO:0000313" key="9">
    <source>
        <dbReference type="EMBL" id="CUA85957.1"/>
    </source>
</evidence>
<evidence type="ECO:0000313" key="10">
    <source>
        <dbReference type="Proteomes" id="UP000182598"/>
    </source>
</evidence>
<dbReference type="InterPro" id="IPR001041">
    <property type="entry name" value="2Fe-2S_ferredoxin-type"/>
</dbReference>
<evidence type="ECO:0000256" key="3">
    <source>
        <dbReference type="ARBA" id="ARBA00022827"/>
    </source>
</evidence>
<dbReference type="Pfam" id="PF00175">
    <property type="entry name" value="NAD_binding_1"/>
    <property type="match status" value="1"/>
</dbReference>
<sequence>MMRFLQWLHRWTSLIIGMQVMIWLITGMYFSIAGHRTLEAHQYRQQTHFHDALQSASTGTAMVPLKQLPLTANTIQSVSVRLVHGVPQYVISTERGTEYFNASTGALWHTSAELATQIAQAGYRGPGRVSYVSAVANSDEIYGWQGPGFRVNFADDLATRIYVDSASGTIVDHRNKLWVFGDWAFRLHFMDYSGGRNFNHLLMVSAALFMLWFALSGLILLGRNLARGDLNPRQRPSYLAYFQKREQPIASACGGGGTCGLCTVRFNANVPAPNAADKQLLTDSQLAQGIRLGCQHRFDAKAKVSVVNQGAEQLNLVLQHKRQLSPSVSELTFSCADRTEPFAYQAGQFLQFIIPTANEHEPLRRNYSFAAAPSRMPNNTFMVAVRCMPAPKPGLNPGVGSSYLLGLQPGATMTAEGPMGEFLLTDRNTSQRMQVFIGGGVGVAPLRALIQSELKQSSARPIHFFYGARTPEELCYEQEFRALHAQGVVHYHSCVSEVSEDAESTATKHDKPMMVHELAEQWLAHQHPNQVDVYVCGPPPMLRATLAMLDQLKVPAKHIKFDDFGI</sequence>
<dbReference type="PROSITE" id="PS51384">
    <property type="entry name" value="FAD_FR"/>
    <property type="match status" value="1"/>
</dbReference>
<accession>A0A0K6H537</accession>